<feature type="compositionally biased region" description="Basic and acidic residues" evidence="20">
    <location>
        <begin position="69"/>
        <end position="87"/>
    </location>
</feature>
<feature type="compositionally biased region" description="Polar residues" evidence="20">
    <location>
        <begin position="206"/>
        <end position="222"/>
    </location>
</feature>
<dbReference type="InterPro" id="IPR012310">
    <property type="entry name" value="DNA_ligase_ATP-dep_cent"/>
</dbReference>
<feature type="compositionally biased region" description="Basic and acidic residues" evidence="20">
    <location>
        <begin position="1481"/>
        <end position="1491"/>
    </location>
</feature>
<dbReference type="InterPro" id="IPR029710">
    <property type="entry name" value="LIG4"/>
</dbReference>
<evidence type="ECO:0000259" key="22">
    <source>
        <dbReference type="PROSITE" id="PS50172"/>
    </source>
</evidence>
<feature type="domain" description="BRCT" evidence="22">
    <location>
        <begin position="1520"/>
        <end position="1605"/>
    </location>
</feature>
<dbReference type="PROSITE" id="PS50160">
    <property type="entry name" value="DNA_LIGASE_A3"/>
    <property type="match status" value="1"/>
</dbReference>
<dbReference type="GO" id="GO:0006310">
    <property type="term" value="P:DNA recombination"/>
    <property type="evidence" value="ECO:0007669"/>
    <property type="project" value="UniProtKB-KW"/>
</dbReference>
<dbReference type="InterPro" id="IPR036599">
    <property type="entry name" value="DNA_ligase_N_sf"/>
</dbReference>
<dbReference type="Gene3D" id="2.40.50.140">
    <property type="entry name" value="Nucleic acid-binding proteins"/>
    <property type="match status" value="1"/>
</dbReference>
<keyword evidence="15" id="KW-0539">Nucleus</keyword>
<keyword evidence="4 18" id="KW-0436">Ligase</keyword>
<dbReference type="STRING" id="1403190.A0A0F0IL18"/>
<feature type="compositionally biased region" description="Basic and acidic residues" evidence="20">
    <location>
        <begin position="194"/>
        <end position="204"/>
    </location>
</feature>
<dbReference type="GO" id="GO:0003677">
    <property type="term" value="F:DNA binding"/>
    <property type="evidence" value="ECO:0007669"/>
    <property type="project" value="InterPro"/>
</dbReference>
<evidence type="ECO:0000256" key="17">
    <source>
        <dbReference type="ARBA" id="ARBA00043870"/>
    </source>
</evidence>
<dbReference type="PROSITE" id="PS50172">
    <property type="entry name" value="BRCT"/>
    <property type="match status" value="2"/>
</dbReference>
<evidence type="ECO:0000256" key="14">
    <source>
        <dbReference type="ARBA" id="ARBA00023204"/>
    </source>
</evidence>
<evidence type="ECO:0000256" key="3">
    <source>
        <dbReference type="ARBA" id="ARBA00007572"/>
    </source>
</evidence>
<accession>A0A0F0IL18</accession>
<keyword evidence="6" id="KW-0677">Repeat</keyword>
<gene>
    <name evidence="23" type="ORF">P875_00076007</name>
</gene>
<dbReference type="Pfam" id="PF04082">
    <property type="entry name" value="Fungal_trans"/>
    <property type="match status" value="1"/>
</dbReference>
<evidence type="ECO:0000256" key="9">
    <source>
        <dbReference type="ARBA" id="ARBA00022840"/>
    </source>
</evidence>
<feature type="compositionally biased region" description="Polar residues" evidence="20">
    <location>
        <begin position="1"/>
        <end position="17"/>
    </location>
</feature>
<reference evidence="23 24" key="1">
    <citation type="submission" date="2015-02" db="EMBL/GenBank/DDBJ databases">
        <title>Draft genome sequence of Aspergillus parasiticus SU-1.</title>
        <authorList>
            <person name="Yu J."/>
            <person name="Fedorova N."/>
            <person name="Yin Y."/>
            <person name="Losada L."/>
            <person name="Zafar N."/>
            <person name="Taujale R."/>
            <person name="Ehrlich K.C."/>
            <person name="Bhatnagar D."/>
            <person name="Cleveland T.E."/>
            <person name="Bennett J.W."/>
            <person name="Nierman W.C."/>
        </authorList>
    </citation>
    <scope>NUCLEOTIDE SEQUENCE [LARGE SCALE GENOMIC DNA]</scope>
    <source>
        <strain evidence="24">ATCC 56775 / NRRL 5862 / SRRC 143 / SU-1</strain>
    </source>
</reference>
<dbReference type="InterPro" id="IPR012308">
    <property type="entry name" value="DNA_ligase_ATP-dep_N"/>
</dbReference>
<keyword evidence="14 18" id="KW-0234">DNA repair</keyword>
<comment type="catalytic activity">
    <reaction evidence="16 18">
        <text>ATP + (deoxyribonucleotide)n-3'-hydroxyl + 5'-phospho-(deoxyribonucleotide)m = (deoxyribonucleotide)n+m + AMP + diphosphate.</text>
        <dbReference type="EC" id="6.5.1.1"/>
    </reaction>
</comment>
<dbReference type="PROSITE" id="PS00697">
    <property type="entry name" value="DNA_LIGASE_A1"/>
    <property type="match status" value="1"/>
</dbReference>
<dbReference type="InterPro" id="IPR007219">
    <property type="entry name" value="XnlR_reg_dom"/>
</dbReference>
<feature type="region of interest" description="Disordered" evidence="20">
    <location>
        <begin position="194"/>
        <end position="301"/>
    </location>
</feature>
<dbReference type="Pfam" id="PF01068">
    <property type="entry name" value="DNA_ligase_A_M"/>
    <property type="match status" value="1"/>
</dbReference>
<feature type="compositionally biased region" description="Polar residues" evidence="20">
    <location>
        <begin position="88"/>
        <end position="98"/>
    </location>
</feature>
<keyword evidence="5" id="KW-0479">Metal-binding</keyword>
<evidence type="ECO:0000256" key="13">
    <source>
        <dbReference type="ARBA" id="ARBA00023172"/>
    </source>
</evidence>
<evidence type="ECO:0000256" key="19">
    <source>
        <dbReference type="RuleBase" id="RU004196"/>
    </source>
</evidence>
<dbReference type="CDD" id="cd07968">
    <property type="entry name" value="OBF_DNA_ligase_IV"/>
    <property type="match status" value="1"/>
</dbReference>
<dbReference type="GO" id="GO:0032807">
    <property type="term" value="C:DNA ligase IV complex"/>
    <property type="evidence" value="ECO:0007669"/>
    <property type="project" value="TreeGrafter"/>
</dbReference>
<evidence type="ECO:0000256" key="11">
    <source>
        <dbReference type="ARBA" id="ARBA00023015"/>
    </source>
</evidence>
<evidence type="ECO:0000256" key="12">
    <source>
        <dbReference type="ARBA" id="ARBA00023163"/>
    </source>
</evidence>
<feature type="domain" description="ATP-dependent DNA ligase family profile" evidence="21">
    <location>
        <begin position="1226"/>
        <end position="1351"/>
    </location>
</feature>
<dbReference type="InterPro" id="IPR012309">
    <property type="entry name" value="DNA_ligase_ATP-dep_C"/>
</dbReference>
<protein>
    <recommendedName>
        <fullName evidence="18">DNA ligase</fullName>
        <ecNumber evidence="18">6.5.1.1</ecNumber>
    </recommendedName>
</protein>
<feature type="domain" description="BRCT" evidence="22">
    <location>
        <begin position="1692"/>
        <end position="1804"/>
    </location>
</feature>
<dbReference type="Pfam" id="PF04675">
    <property type="entry name" value="DNA_ligase_A_N"/>
    <property type="match status" value="1"/>
</dbReference>
<feature type="compositionally biased region" description="Polar residues" evidence="20">
    <location>
        <begin position="264"/>
        <end position="281"/>
    </location>
</feature>
<evidence type="ECO:0000256" key="4">
    <source>
        <dbReference type="ARBA" id="ARBA00022598"/>
    </source>
</evidence>
<evidence type="ECO:0000259" key="21">
    <source>
        <dbReference type="PROSITE" id="PS50160"/>
    </source>
</evidence>
<dbReference type="FunFam" id="3.40.50.10190:FF:000114">
    <property type="entry name" value="DNA ligase"/>
    <property type="match status" value="1"/>
</dbReference>
<sequence length="1808" mass="204449">MHPLRNQDSVDGSPQEQVSRHARSPSAANTDITLALNGGKPSSQIPGYQLGQFQIQLSGQSSSKTTSSSREHLSEHLSDPQDSRQTSEPENLDLSNSNGVINVTRFPFDSYAGVNIQQLYPQMPTSDIRATLSGDQGARLNHQVQPEISGSNINMGMVVAHNQQLQLGFIQPYLDPAMASTINWLSNDLLLDTTDERPTGDRPLPHSSQGGTINSSLGQSSWLPPVISAEQTSPSLPEHIYHTPGNTSLGTDVDSPRHFPRDAAQSSTPQSRPCNASQRSADSYIDGGGARLPKYRRKQDPGLRPASLVDVRFQLRPTGGPSRFSFPIIQELREETSSEEVTFKFQIEPAMYDNIYQGFIQLCCTENFLYSKFDNKNFPPREALSHFIGLYFDSFQTVYPILHGPTFNPNACHWLLTMAVSAIGSYAAGIDEQANCSAAFHEFLRRAIHIEKEKCRPGRTPLWLMQATMLNCVGLLHGSNEHSRDFALDSIGELVNLSTREGLLCASTQSRLSPMGTSQDTRWAIWIEDETRKRTGYFIWLLDCMLAYHFESRLLLSLDDGQAPLPSGESLWRASSADAWARLYEKTAGREEVSLYNAVLTLYIEKKLVANIGEFGHILLVHALYHRMWEVGDYFRRPLSFWNPTAKKQPREAAIPSGSVWLPGIPSYSRWRNSACDCLDILHWAANSTIAKASGLEHPTVLHLHEARIILLVPFHEIKTLVTSLAAEKVRWSARQQTIEWHYILRWIKHDQYKARLAVIHAGASLWHVRRYSTDAFHEPVAVFLAILTLWAYGMCHSQVFPDIKFRGGPDENLPSEPTFFHIDRPCDDELVQIFVRGGQGMKGNVTGTLFYPLSEIKKKPAGPARKKVGPHGLSSANLTPLEKRRDVIDRFISRWRKEVGDDIYPAFRLILPDKDRDRAMYGMKEKAIGKLLIRIMKIDKNSEDALNLLNWKLPGQTTTSSMAGDFAGRCFGVLSKRPMRTEVGDMTIEEVNEKLDQLSAASKENQQLPILTEFYRRMNPEELMWLIRIILRQMKVGATERTFFDVFHPDAENLYSISSSLRRVCWELHDPNIRLEAEDRGITLMQCFQPQLAQFQMHSLDRMISRMRLTEDDPVFWIEEKLDGERMQLHMDSHDSVPGGRTFRFWSRKAKDYTYLYGNGIQDENGALTRYLNDAFADGVESLILDGEMITWDTEQDAIAPFGTLKTAALSEQRNPYSSTTRPLFRIFDILYLNGRDLTRYTLRDRRNALQKSIKPVYRRFEIHPYEEATGKTEIEEALRRVVEEASEGLVLKNPRSPYRLNERHDDWMKVKPEYMTEFGESLDVVVIGGYYGSGHRGGGLSSFLCGLRVDDAHSSQGGVASKCYSFCKVGGGFTAADYANIRHHTDGKWHEWKSRKPPTTYIELAGGDAQYERPDMWIKPEDSVILCVKAASVAISDQFRIGLTLRFPRFKKLRMDKDWRSALSVQEFLDLKANAEQERKEKEFNVDNSRKKRAKRDNKKPLAIAGYSAEAEAQYTGPSGHIFEGLNFYITTDSNTPVKKSKAELEQLVKANGGKFFQTSNAAPSTICIADRRTVKAASLQKSGNVNIIRPSWILDCIRQSEIDAGLPDSLLPLEPRHVFFATQDKKEEIAASVDRFNDSYARNTTNDELKETLKQMSKDHHFQASQNPEIVRKLNERIQEKVNAGWEMPSGWLFKGLTILFPQNGKVDDAEVDETSQTHQQYRLNLARNTARFAGANVVDSKSSSVTHIVVAPDSSSLDVSSIRKSQSAKPGKKVPHLVTAEWIEECWKQRTLLDEEGFQPSRGT</sequence>
<dbReference type="GO" id="GO:0008270">
    <property type="term" value="F:zinc ion binding"/>
    <property type="evidence" value="ECO:0007669"/>
    <property type="project" value="InterPro"/>
</dbReference>
<dbReference type="Proteomes" id="UP000033540">
    <property type="component" value="Unassembled WGS sequence"/>
</dbReference>
<comment type="subcellular location">
    <subcellularLocation>
        <location evidence="2">Nucleus</location>
    </subcellularLocation>
</comment>
<dbReference type="SUPFAM" id="SSF52113">
    <property type="entry name" value="BRCT domain"/>
    <property type="match status" value="2"/>
</dbReference>
<comment type="function">
    <text evidence="17">DNA ligase involved in DNA non-homologous end joining (NHEJ); required for double-strand break (DSB) repair.</text>
</comment>
<comment type="similarity">
    <text evidence="3 19">Belongs to the ATP-dependent DNA ligase family.</text>
</comment>
<comment type="caution">
    <text evidence="23">The sequence shown here is derived from an EMBL/GenBank/DDBJ whole genome shotgun (WGS) entry which is preliminary data.</text>
</comment>
<evidence type="ECO:0000256" key="8">
    <source>
        <dbReference type="ARBA" id="ARBA00022763"/>
    </source>
</evidence>
<dbReference type="SUPFAM" id="SSF117018">
    <property type="entry name" value="ATP-dependent DNA ligase DNA-binding domain"/>
    <property type="match status" value="1"/>
</dbReference>
<dbReference type="CDD" id="cd17722">
    <property type="entry name" value="BRCT_DNA_ligase_IV_rpt1"/>
    <property type="match status" value="1"/>
</dbReference>
<dbReference type="FunFam" id="2.40.50.140:FF:000234">
    <property type="entry name" value="DNA ligase"/>
    <property type="match status" value="1"/>
</dbReference>
<evidence type="ECO:0000256" key="16">
    <source>
        <dbReference type="ARBA" id="ARBA00034003"/>
    </source>
</evidence>
<dbReference type="InterPro" id="IPR044125">
    <property type="entry name" value="Adenylation_DNA_ligase_IV"/>
</dbReference>
<dbReference type="Pfam" id="PF04679">
    <property type="entry name" value="DNA_ligase_A_C"/>
    <property type="match status" value="1"/>
</dbReference>
<evidence type="ECO:0000313" key="24">
    <source>
        <dbReference type="Proteomes" id="UP000033540"/>
    </source>
</evidence>
<dbReference type="InterPro" id="IPR001357">
    <property type="entry name" value="BRCT_dom"/>
</dbReference>
<dbReference type="FunFam" id="3.30.470.30:FF:000013">
    <property type="entry name" value="DNA ligase"/>
    <property type="match status" value="1"/>
</dbReference>
<dbReference type="PANTHER" id="PTHR45997">
    <property type="entry name" value="DNA LIGASE 4"/>
    <property type="match status" value="1"/>
</dbReference>
<feature type="region of interest" description="Disordered" evidence="20">
    <location>
        <begin position="1"/>
        <end position="98"/>
    </location>
</feature>
<dbReference type="SUPFAM" id="SSF50249">
    <property type="entry name" value="Nucleic acid-binding proteins"/>
    <property type="match status" value="1"/>
</dbReference>
<keyword evidence="13 18" id="KW-0233">DNA recombination</keyword>
<dbReference type="InterPro" id="IPR012340">
    <property type="entry name" value="NA-bd_OB-fold"/>
</dbReference>
<dbReference type="SMART" id="SM00292">
    <property type="entry name" value="BRCT"/>
    <property type="match status" value="2"/>
</dbReference>
<dbReference type="NCBIfam" id="TIGR00574">
    <property type="entry name" value="dnl1"/>
    <property type="match status" value="1"/>
</dbReference>
<dbReference type="GO" id="GO:0006351">
    <property type="term" value="P:DNA-templated transcription"/>
    <property type="evidence" value="ECO:0007669"/>
    <property type="project" value="InterPro"/>
</dbReference>
<dbReference type="FunFam" id="3.40.50.10190:FF:000084">
    <property type="entry name" value="DNA ligase"/>
    <property type="match status" value="1"/>
</dbReference>
<dbReference type="GO" id="GO:0003910">
    <property type="term" value="F:DNA ligase (ATP) activity"/>
    <property type="evidence" value="ECO:0007669"/>
    <property type="project" value="UniProtKB-EC"/>
</dbReference>
<keyword evidence="12" id="KW-0804">Transcription</keyword>
<evidence type="ECO:0000256" key="2">
    <source>
        <dbReference type="ARBA" id="ARBA00004123"/>
    </source>
</evidence>
<proteinExistence type="inferred from homology"/>
<evidence type="ECO:0000256" key="18">
    <source>
        <dbReference type="RuleBase" id="RU000617"/>
    </source>
</evidence>
<dbReference type="InterPro" id="IPR000977">
    <property type="entry name" value="DNA_ligase_ATP-dep"/>
</dbReference>
<evidence type="ECO:0000256" key="5">
    <source>
        <dbReference type="ARBA" id="ARBA00022723"/>
    </source>
</evidence>
<dbReference type="CDD" id="cd00027">
    <property type="entry name" value="BRCT"/>
    <property type="match status" value="1"/>
</dbReference>
<keyword evidence="9 18" id="KW-0067">ATP-binding</keyword>
<dbReference type="GO" id="GO:0006297">
    <property type="term" value="P:nucleotide-excision repair, DNA gap filling"/>
    <property type="evidence" value="ECO:0007669"/>
    <property type="project" value="TreeGrafter"/>
</dbReference>
<evidence type="ECO:0000313" key="23">
    <source>
        <dbReference type="EMBL" id="KJK68484.1"/>
    </source>
</evidence>
<evidence type="ECO:0000256" key="15">
    <source>
        <dbReference type="ARBA" id="ARBA00023242"/>
    </source>
</evidence>
<dbReference type="Gene3D" id="3.40.50.10190">
    <property type="entry name" value="BRCT domain"/>
    <property type="match status" value="2"/>
</dbReference>
<dbReference type="GO" id="GO:0005524">
    <property type="term" value="F:ATP binding"/>
    <property type="evidence" value="ECO:0007669"/>
    <property type="project" value="UniProtKB-KW"/>
</dbReference>
<evidence type="ECO:0000256" key="7">
    <source>
        <dbReference type="ARBA" id="ARBA00022741"/>
    </source>
</evidence>
<dbReference type="EC" id="6.5.1.1" evidence="18"/>
<dbReference type="InterPro" id="IPR036420">
    <property type="entry name" value="BRCT_dom_sf"/>
</dbReference>
<dbReference type="InterPro" id="IPR016059">
    <property type="entry name" value="DNA_ligase_ATP-dep_CS"/>
</dbReference>
<dbReference type="Pfam" id="PF16589">
    <property type="entry name" value="BRCT_2"/>
    <property type="match status" value="1"/>
</dbReference>
<evidence type="ECO:0000256" key="20">
    <source>
        <dbReference type="SAM" id="MobiDB-lite"/>
    </source>
</evidence>
<dbReference type="CDD" id="cd07903">
    <property type="entry name" value="Adenylation_DNA_ligase_IV"/>
    <property type="match status" value="1"/>
</dbReference>
<dbReference type="GO" id="GO:0006303">
    <property type="term" value="P:double-strand break repair via nonhomologous end joining"/>
    <property type="evidence" value="ECO:0007669"/>
    <property type="project" value="TreeGrafter"/>
</dbReference>
<organism evidence="23 24">
    <name type="scientific">Aspergillus parasiticus (strain ATCC 56775 / NRRL 5862 / SRRC 143 / SU-1)</name>
    <dbReference type="NCBI Taxonomy" id="1403190"/>
    <lineage>
        <taxon>Eukaryota</taxon>
        <taxon>Fungi</taxon>
        <taxon>Dikarya</taxon>
        <taxon>Ascomycota</taxon>
        <taxon>Pezizomycotina</taxon>
        <taxon>Eurotiomycetes</taxon>
        <taxon>Eurotiomycetidae</taxon>
        <taxon>Eurotiales</taxon>
        <taxon>Aspergillaceae</taxon>
        <taxon>Aspergillus</taxon>
        <taxon>Aspergillus subgen. Circumdati</taxon>
    </lineage>
</organism>
<name>A0A0F0IL18_ASPPU</name>
<feature type="compositionally biased region" description="Polar residues" evidence="20">
    <location>
        <begin position="40"/>
        <end position="60"/>
    </location>
</feature>
<dbReference type="OrthoDB" id="151490at2759"/>
<evidence type="ECO:0000256" key="1">
    <source>
        <dbReference type="ARBA" id="ARBA00001946"/>
    </source>
</evidence>
<comment type="cofactor">
    <cofactor evidence="1">
        <name>Mg(2+)</name>
        <dbReference type="ChEBI" id="CHEBI:18420"/>
    </cofactor>
</comment>
<dbReference type="PANTHER" id="PTHR45997:SF1">
    <property type="entry name" value="DNA LIGASE 4"/>
    <property type="match status" value="1"/>
</dbReference>
<keyword evidence="10" id="KW-0460">Magnesium</keyword>
<dbReference type="GO" id="GO:0071897">
    <property type="term" value="P:DNA biosynthetic process"/>
    <property type="evidence" value="ECO:0007669"/>
    <property type="project" value="InterPro"/>
</dbReference>
<dbReference type="Gene3D" id="3.30.470.30">
    <property type="entry name" value="DNA ligase/mRNA capping enzyme"/>
    <property type="match status" value="1"/>
</dbReference>
<keyword evidence="11" id="KW-0805">Transcription regulation</keyword>
<keyword evidence="7 18" id="KW-0547">Nucleotide-binding</keyword>
<dbReference type="FunFam" id="1.10.3260.10:FF:000008">
    <property type="entry name" value="DNA ligase 4"/>
    <property type="match status" value="1"/>
</dbReference>
<keyword evidence="8 18" id="KW-0227">DNA damage</keyword>
<evidence type="ECO:0000256" key="10">
    <source>
        <dbReference type="ARBA" id="ARBA00022842"/>
    </source>
</evidence>
<dbReference type="CDD" id="cd12148">
    <property type="entry name" value="fungal_TF_MHR"/>
    <property type="match status" value="1"/>
</dbReference>
<dbReference type="SUPFAM" id="SSF56091">
    <property type="entry name" value="DNA ligase/mRNA capping enzyme, catalytic domain"/>
    <property type="match status" value="1"/>
</dbReference>
<feature type="region of interest" description="Disordered" evidence="20">
    <location>
        <begin position="1481"/>
        <end position="1500"/>
    </location>
</feature>
<dbReference type="EMBL" id="JZEE01000038">
    <property type="protein sequence ID" value="KJK68484.1"/>
    <property type="molecule type" value="Genomic_DNA"/>
</dbReference>
<evidence type="ECO:0000256" key="6">
    <source>
        <dbReference type="ARBA" id="ARBA00022737"/>
    </source>
</evidence>
<dbReference type="Gene3D" id="1.10.3260.10">
    <property type="entry name" value="DNA ligase, ATP-dependent, N-terminal domain"/>
    <property type="match status" value="1"/>
</dbReference>